<proteinExistence type="predicted"/>
<dbReference type="EMBL" id="JACVXA010000033">
    <property type="protein sequence ID" value="MBE3638837.1"/>
    <property type="molecule type" value="Genomic_DNA"/>
</dbReference>
<dbReference type="AlphaFoldDB" id="A0A8J6YW42"/>
<name>A0A8J6YW42_9RHOB</name>
<dbReference type="InterPro" id="IPR027266">
    <property type="entry name" value="TrmE/GcvT-like"/>
</dbReference>
<protein>
    <submittedName>
        <fullName evidence="1">Sarcosine oxidase subunit gamma</fullName>
    </submittedName>
</protein>
<sequence length="184" mass="19151">MTAHADIPPPGTLIRTAAARIGITAAPGRLSLRARDGLGALGTALGIDLPGRIGGRAGRDAIEAMCLGPDEWVLLSPPEEVAALLAAGAAVYAAHPHSLVDISGRETTIAIDGPRAAELLTLGLARDPAGIAPGDGRRTYFDGQTVILWRDGETRFRMDVWHSFAPHLLGLLDTGCRELAAEAP</sequence>
<gene>
    <name evidence="1" type="ORF">ICN82_11555</name>
</gene>
<dbReference type="InterPro" id="IPR007375">
    <property type="entry name" value="SoxG"/>
</dbReference>
<dbReference type="Gene3D" id="3.30.1360.120">
    <property type="entry name" value="Probable tRNA modification gtpase trme, domain 1"/>
    <property type="match status" value="1"/>
</dbReference>
<dbReference type="SUPFAM" id="SSF103025">
    <property type="entry name" value="Folate-binding domain"/>
    <property type="match status" value="1"/>
</dbReference>
<reference evidence="1" key="1">
    <citation type="submission" date="2020-09" db="EMBL/GenBank/DDBJ databases">
        <title>A novel bacterium of genus Mangrovicoccus, isolated from South China Sea.</title>
        <authorList>
            <person name="Huang H."/>
            <person name="Mo K."/>
            <person name="Hu Y."/>
        </authorList>
    </citation>
    <scope>NUCLEOTIDE SEQUENCE</scope>
    <source>
        <strain evidence="1">HB182678</strain>
    </source>
</reference>
<keyword evidence="2" id="KW-1185">Reference proteome</keyword>
<evidence type="ECO:0000313" key="1">
    <source>
        <dbReference type="EMBL" id="MBE3638837.1"/>
    </source>
</evidence>
<evidence type="ECO:0000313" key="2">
    <source>
        <dbReference type="Proteomes" id="UP000609121"/>
    </source>
</evidence>
<dbReference type="Proteomes" id="UP000609121">
    <property type="component" value="Unassembled WGS sequence"/>
</dbReference>
<accession>A0A8J6YW42</accession>
<organism evidence="1 2">
    <name type="scientific">Mangrovicoccus algicola</name>
    <dbReference type="NCBI Taxonomy" id="2771008"/>
    <lineage>
        <taxon>Bacteria</taxon>
        <taxon>Pseudomonadati</taxon>
        <taxon>Pseudomonadota</taxon>
        <taxon>Alphaproteobacteria</taxon>
        <taxon>Rhodobacterales</taxon>
        <taxon>Paracoccaceae</taxon>
        <taxon>Mangrovicoccus</taxon>
    </lineage>
</organism>
<dbReference type="Gene3D" id="3.30.70.1520">
    <property type="entry name" value="Heterotetrameric sarcosine oxidase"/>
    <property type="match status" value="1"/>
</dbReference>
<dbReference type="RefSeq" id="WP_193182869.1">
    <property type="nucleotide sequence ID" value="NZ_JACVXA010000033.1"/>
</dbReference>
<comment type="caution">
    <text evidence="1">The sequence shown here is derived from an EMBL/GenBank/DDBJ whole genome shotgun (WGS) entry which is preliminary data.</text>
</comment>
<dbReference type="Pfam" id="PF04268">
    <property type="entry name" value="SoxG"/>
    <property type="match status" value="1"/>
</dbReference>